<keyword evidence="2" id="KW-1185">Reference proteome</keyword>
<evidence type="ECO:0000313" key="2">
    <source>
        <dbReference type="Proteomes" id="UP000203864"/>
    </source>
</evidence>
<dbReference type="EMBL" id="JQ067093">
    <property type="protein sequence ID" value="ALH23496.1"/>
    <property type="molecule type" value="Genomic_DNA"/>
</dbReference>
<gene>
    <name evidence="1" type="ORF">PaMx74_49</name>
</gene>
<sequence length="157" mass="17679">MAREVRLWEWLRDGLRGTDGLHMRRVENLVSEGDPDVDGCWHGRYFELELKGCDRPARDGSLDFDVRQSQVVWHRRRWRCGGNVWLYVRVGKGRDVRRYLVPGSLTGQVKAGVTEAELAALSVLPPGHSAAELLSRAVTTADLRKSSAQLENDGVVQ</sequence>
<dbReference type="Proteomes" id="UP000203864">
    <property type="component" value="Segment"/>
</dbReference>
<evidence type="ECO:0000313" key="1">
    <source>
        <dbReference type="EMBL" id="ALH23496.1"/>
    </source>
</evidence>
<dbReference type="GeneID" id="26626423"/>
<name>A0A0S0MV11_9CAUD</name>
<reference evidence="1 2" key="1">
    <citation type="journal article" date="2012" name="Appl. Environ. Microbiol.">
        <title>High Diversity and Novel Species of Pseudomonas aeruginosa Bacteriophages.</title>
        <authorList>
            <person name="Sepulveda-Robles O."/>
            <person name="Kameyama L."/>
            <person name="Guarneros G."/>
        </authorList>
    </citation>
    <scope>NUCLEOTIDE SEQUENCE [LARGE SCALE GENOMIC DNA]</scope>
</reference>
<dbReference type="OrthoDB" id="24963at10239"/>
<accession>A0A0S0MV11</accession>
<dbReference type="RefSeq" id="YP_009199488.1">
    <property type="nucleotide sequence ID" value="NC_028809.1"/>
</dbReference>
<proteinExistence type="predicted"/>
<organism evidence="1 2">
    <name type="scientific">Pseudomonas phage PaMx74</name>
    <dbReference type="NCBI Taxonomy" id="1175663"/>
    <lineage>
        <taxon>Viruses</taxon>
        <taxon>Duplodnaviria</taxon>
        <taxon>Heunggongvirae</taxon>
        <taxon>Uroviricota</taxon>
        <taxon>Caudoviricetes</taxon>
        <taxon>Mesyanzhinovviridae</taxon>
        <taxon>Bradleyvirinae</taxon>
        <taxon>Cinvestavvirus</taxon>
        <taxon>Cinvestavvirus PaMx74</taxon>
        <taxon>Pamexvirus PaMx74</taxon>
    </lineage>
</organism>
<protein>
    <submittedName>
        <fullName evidence="1">Uncharacterized protein</fullName>
    </submittedName>
</protein>
<dbReference type="KEGG" id="vg:26626423"/>